<dbReference type="Proteomes" id="UP001076974">
    <property type="component" value="Unassembled WGS sequence"/>
</dbReference>
<feature type="transmembrane region" description="Helical" evidence="1">
    <location>
        <begin position="109"/>
        <end position="128"/>
    </location>
</feature>
<name>A0AAJ1GAQ6_MEDGN</name>
<organism evidence="2 3">
    <name type="scientific">Mediterraneibacter gnavus</name>
    <name type="common">Ruminococcus gnavus</name>
    <dbReference type="NCBI Taxonomy" id="33038"/>
    <lineage>
        <taxon>Bacteria</taxon>
        <taxon>Bacillati</taxon>
        <taxon>Bacillota</taxon>
        <taxon>Clostridia</taxon>
        <taxon>Lachnospirales</taxon>
        <taxon>Lachnospiraceae</taxon>
        <taxon>Mediterraneibacter</taxon>
    </lineage>
</organism>
<feature type="transmembrane region" description="Helical" evidence="1">
    <location>
        <begin position="495"/>
        <end position="515"/>
    </location>
</feature>
<dbReference type="AlphaFoldDB" id="A0AAJ1GAQ6"/>
<feature type="transmembrane region" description="Helical" evidence="1">
    <location>
        <begin position="134"/>
        <end position="158"/>
    </location>
</feature>
<proteinExistence type="predicted"/>
<keyword evidence="1" id="KW-0812">Transmembrane</keyword>
<evidence type="ECO:0000313" key="2">
    <source>
        <dbReference type="EMBL" id="MCZ0688790.1"/>
    </source>
</evidence>
<accession>A0AAJ1GAQ6</accession>
<comment type="caution">
    <text evidence="2">The sequence shown here is derived from an EMBL/GenBank/DDBJ whole genome shotgun (WGS) entry which is preliminary data.</text>
</comment>
<dbReference type="EMBL" id="JAPRBD010000001">
    <property type="protein sequence ID" value="MCZ0688790.1"/>
    <property type="molecule type" value="Genomic_DNA"/>
</dbReference>
<feature type="transmembrane region" description="Helical" evidence="1">
    <location>
        <begin position="527"/>
        <end position="549"/>
    </location>
</feature>
<sequence length="563" mass="64121">MSIKKKKWIFLVLVIVTFGRIWLAYGIPLWGTPYAIHDDTLLLNYAKSILEGNWLGTYNNLTLTKGVSFSIFLVVSCLTRIPYSILLIIYHILAILIFLYAIKSLVNNLWIQAGLYVFLLYTPGMMSFSVTQRIYRNALVMPTVLIVFAAIIAIYLELGKRKPRIGWGILGGIALVFFWNLREDSVWILPFCIVATAVSLIKLFVLKKKIKGVLKNTIVVILPLLLLFGGNALISFCNYQYYGVYTLNDRGDTAFADVVSKMLKVEYMTDAEEKDPEVIWCSREKFEYIIKQSESLSKIKKELLDSYDAWSASTGGECPGDIFIWAMRDGASAAGIYQDAVTAKEFWEDVDAELQGKIDEHEIQEKKAIYFSFSLRGMTVDEIPQFIQDIGRSSKYMIQYKTAEVTMDPSEGSWEQLREIEAVTGSYLLYPDNSVQGKQDAYMMIGNYPVKIANKIINIYQWISPVLTVIVLILYVVLIVVALKAKKKETLWNEVLILTALLFSFVVLMAGVTWFTNYLGASPEWIYYYSTGAIPLLQLFQGLAIWFWLKILIEKKYSGGENE</sequence>
<protein>
    <submittedName>
        <fullName evidence="2">Uncharacterized protein</fullName>
    </submittedName>
</protein>
<reference evidence="2" key="1">
    <citation type="submission" date="2022-11" db="EMBL/GenBank/DDBJ databases">
        <title>Temperate bacteriophages infecting mucin-degrading bacterium Ruminococcus gnavus from the human gut.</title>
        <authorList>
            <person name="Buttimer C."/>
        </authorList>
    </citation>
    <scope>NUCLEOTIDE SEQUENCE</scope>
    <source>
        <strain evidence="2">CCUG 52279</strain>
    </source>
</reference>
<evidence type="ECO:0000256" key="1">
    <source>
        <dbReference type="SAM" id="Phobius"/>
    </source>
</evidence>
<dbReference type="RefSeq" id="WP_373241778.1">
    <property type="nucleotide sequence ID" value="NZ_CAXSWW010000035.1"/>
</dbReference>
<keyword evidence="1" id="KW-1133">Transmembrane helix</keyword>
<feature type="transmembrane region" description="Helical" evidence="1">
    <location>
        <begin position="218"/>
        <end position="242"/>
    </location>
</feature>
<feature type="transmembrane region" description="Helical" evidence="1">
    <location>
        <begin position="81"/>
        <end position="102"/>
    </location>
</feature>
<feature type="transmembrane region" description="Helical" evidence="1">
    <location>
        <begin position="462"/>
        <end position="483"/>
    </location>
</feature>
<gene>
    <name evidence="2" type="ORF">OZZ16_02480</name>
</gene>
<keyword evidence="1" id="KW-0472">Membrane</keyword>
<feature type="transmembrane region" description="Helical" evidence="1">
    <location>
        <begin position="165"/>
        <end position="181"/>
    </location>
</feature>
<feature type="transmembrane region" description="Helical" evidence="1">
    <location>
        <begin position="187"/>
        <end position="206"/>
    </location>
</feature>
<evidence type="ECO:0000313" key="3">
    <source>
        <dbReference type="Proteomes" id="UP001076974"/>
    </source>
</evidence>